<dbReference type="AlphaFoldDB" id="A0A4Y2RDV4"/>
<dbReference type="EMBL" id="BGPR01016723">
    <property type="protein sequence ID" value="GBN73942.1"/>
    <property type="molecule type" value="Genomic_DNA"/>
</dbReference>
<gene>
    <name evidence="2" type="ORF">AVEN_22503_1</name>
</gene>
<dbReference type="Proteomes" id="UP000499080">
    <property type="component" value="Unassembled WGS sequence"/>
</dbReference>
<organism evidence="2 3">
    <name type="scientific">Araneus ventricosus</name>
    <name type="common">Orbweaver spider</name>
    <name type="synonym">Epeira ventricosa</name>
    <dbReference type="NCBI Taxonomy" id="182803"/>
    <lineage>
        <taxon>Eukaryota</taxon>
        <taxon>Metazoa</taxon>
        <taxon>Ecdysozoa</taxon>
        <taxon>Arthropoda</taxon>
        <taxon>Chelicerata</taxon>
        <taxon>Arachnida</taxon>
        <taxon>Araneae</taxon>
        <taxon>Araneomorphae</taxon>
        <taxon>Entelegynae</taxon>
        <taxon>Araneoidea</taxon>
        <taxon>Araneidae</taxon>
        <taxon>Araneus</taxon>
    </lineage>
</organism>
<comment type="caution">
    <text evidence="2">The sequence shown here is derived from an EMBL/GenBank/DDBJ whole genome shotgun (WGS) entry which is preliminary data.</text>
</comment>
<protein>
    <submittedName>
        <fullName evidence="2">Uncharacterized protein</fullName>
    </submittedName>
</protein>
<evidence type="ECO:0000313" key="2">
    <source>
        <dbReference type="EMBL" id="GBN73942.1"/>
    </source>
</evidence>
<sequence>MISRHCQDRRLSRLSQTRSVRAPGIQASHHCLMSQGNSLGPEMDPPAPKVTLWPERHLGPRFRRTKWNEDSILQFGAMALGTQAGC</sequence>
<keyword evidence="3" id="KW-1185">Reference proteome</keyword>
<name>A0A4Y2RDV4_ARAVE</name>
<evidence type="ECO:0000256" key="1">
    <source>
        <dbReference type="SAM" id="MobiDB-lite"/>
    </source>
</evidence>
<proteinExistence type="predicted"/>
<accession>A0A4Y2RDV4</accession>
<feature type="compositionally biased region" description="Basic and acidic residues" evidence="1">
    <location>
        <begin position="1"/>
        <end position="11"/>
    </location>
</feature>
<evidence type="ECO:0000313" key="3">
    <source>
        <dbReference type="Proteomes" id="UP000499080"/>
    </source>
</evidence>
<reference evidence="2 3" key="1">
    <citation type="journal article" date="2019" name="Sci. Rep.">
        <title>Orb-weaving spider Araneus ventricosus genome elucidates the spidroin gene catalogue.</title>
        <authorList>
            <person name="Kono N."/>
            <person name="Nakamura H."/>
            <person name="Ohtoshi R."/>
            <person name="Moran D.A.P."/>
            <person name="Shinohara A."/>
            <person name="Yoshida Y."/>
            <person name="Fujiwara M."/>
            <person name="Mori M."/>
            <person name="Tomita M."/>
            <person name="Arakawa K."/>
        </authorList>
    </citation>
    <scope>NUCLEOTIDE SEQUENCE [LARGE SCALE GENOMIC DNA]</scope>
</reference>
<feature type="region of interest" description="Disordered" evidence="1">
    <location>
        <begin position="1"/>
        <end position="20"/>
    </location>
</feature>